<feature type="transmembrane region" description="Helical" evidence="1">
    <location>
        <begin position="46"/>
        <end position="62"/>
    </location>
</feature>
<accession>A0A367KI50</accession>
<dbReference type="EMBL" id="PJQM01001655">
    <property type="protein sequence ID" value="RCI01810.1"/>
    <property type="molecule type" value="Genomic_DNA"/>
</dbReference>
<reference evidence="2 3" key="1">
    <citation type="journal article" date="2018" name="G3 (Bethesda)">
        <title>Phylogenetic and Phylogenomic Definition of Rhizopus Species.</title>
        <authorList>
            <person name="Gryganskyi A.P."/>
            <person name="Golan J."/>
            <person name="Dolatabadi S."/>
            <person name="Mondo S."/>
            <person name="Robb S."/>
            <person name="Idnurm A."/>
            <person name="Muszewska A."/>
            <person name="Steczkiewicz K."/>
            <person name="Masonjones S."/>
            <person name="Liao H.L."/>
            <person name="Gajdeczka M.T."/>
            <person name="Anike F."/>
            <person name="Vuek A."/>
            <person name="Anishchenko I.M."/>
            <person name="Voigt K."/>
            <person name="de Hoog G.S."/>
            <person name="Smith M.E."/>
            <person name="Heitman J."/>
            <person name="Vilgalys R."/>
            <person name="Stajich J.E."/>
        </authorList>
    </citation>
    <scope>NUCLEOTIDE SEQUENCE [LARGE SCALE GENOMIC DNA]</scope>
    <source>
        <strain evidence="2 3">LSU 92-RS-03</strain>
    </source>
</reference>
<dbReference type="AlphaFoldDB" id="A0A367KI50"/>
<evidence type="ECO:0000256" key="1">
    <source>
        <dbReference type="SAM" id="Phobius"/>
    </source>
</evidence>
<evidence type="ECO:0000313" key="3">
    <source>
        <dbReference type="Proteomes" id="UP000253551"/>
    </source>
</evidence>
<proteinExistence type="predicted"/>
<dbReference type="STRING" id="4846.A0A367KI50"/>
<name>A0A367KI50_RHIST</name>
<dbReference type="Proteomes" id="UP000253551">
    <property type="component" value="Unassembled WGS sequence"/>
</dbReference>
<protein>
    <submittedName>
        <fullName evidence="2">Uncharacterized protein</fullName>
    </submittedName>
</protein>
<keyword evidence="1" id="KW-0812">Transmembrane</keyword>
<keyword evidence="3" id="KW-1185">Reference proteome</keyword>
<keyword evidence="1" id="KW-0472">Membrane</keyword>
<evidence type="ECO:0000313" key="2">
    <source>
        <dbReference type="EMBL" id="RCI01810.1"/>
    </source>
</evidence>
<sequence>MVDMETGERSKYPLVNCRLNVMYGVVYKLGPSLKANFPGLMEHQKLIVLVFHGFWSFLNSYVKMIRKMNK</sequence>
<keyword evidence="1" id="KW-1133">Transmembrane helix</keyword>
<organism evidence="2 3">
    <name type="scientific">Rhizopus stolonifer</name>
    <name type="common">Rhizopus nigricans</name>
    <dbReference type="NCBI Taxonomy" id="4846"/>
    <lineage>
        <taxon>Eukaryota</taxon>
        <taxon>Fungi</taxon>
        <taxon>Fungi incertae sedis</taxon>
        <taxon>Mucoromycota</taxon>
        <taxon>Mucoromycotina</taxon>
        <taxon>Mucoromycetes</taxon>
        <taxon>Mucorales</taxon>
        <taxon>Mucorineae</taxon>
        <taxon>Rhizopodaceae</taxon>
        <taxon>Rhizopus</taxon>
    </lineage>
</organism>
<comment type="caution">
    <text evidence="2">The sequence shown here is derived from an EMBL/GenBank/DDBJ whole genome shotgun (WGS) entry which is preliminary data.</text>
</comment>
<feature type="non-terminal residue" evidence="2">
    <location>
        <position position="70"/>
    </location>
</feature>
<gene>
    <name evidence="2" type="ORF">CU098_006185</name>
</gene>